<name>A0A2N0PM81_9GLOM</name>
<comment type="caution">
    <text evidence="1">The sequence shown here is derived from an EMBL/GenBank/DDBJ whole genome shotgun (WGS) entry which is preliminary data.</text>
</comment>
<reference evidence="1 2" key="1">
    <citation type="submission" date="2016-04" db="EMBL/GenBank/DDBJ databases">
        <title>Genome analyses suggest a sexual origin of heterokaryosis in a supposedly ancient asexual fungus.</title>
        <authorList>
            <person name="Ropars J."/>
            <person name="Sedzielewska K."/>
            <person name="Noel J."/>
            <person name="Charron P."/>
            <person name="Farinelli L."/>
            <person name="Marton T."/>
            <person name="Kruger M."/>
            <person name="Pelin A."/>
            <person name="Brachmann A."/>
            <person name="Corradi N."/>
        </authorList>
    </citation>
    <scope>NUCLEOTIDE SEQUENCE [LARGE SCALE GENOMIC DNA]</scope>
    <source>
        <strain evidence="1 2">A5</strain>
    </source>
</reference>
<feature type="non-terminal residue" evidence="1">
    <location>
        <position position="1"/>
    </location>
</feature>
<reference evidence="1 2" key="2">
    <citation type="submission" date="2017-09" db="EMBL/GenBank/DDBJ databases">
        <title>Extensive intraspecific genome diversity in a model arbuscular mycorrhizal fungus.</title>
        <authorList>
            <person name="Chen E.C."/>
            <person name="Morin E."/>
            <person name="Beaudet D."/>
            <person name="Noel J."/>
            <person name="Ndikumana S."/>
            <person name="Charron P."/>
            <person name="St-Onge C."/>
            <person name="Giorgi J."/>
            <person name="Grigoriev I.V."/>
            <person name="Roux C."/>
            <person name="Martin F.M."/>
            <person name="Corradi N."/>
        </authorList>
    </citation>
    <scope>NUCLEOTIDE SEQUENCE [LARGE SCALE GENOMIC DNA]</scope>
    <source>
        <strain evidence="1 2">A5</strain>
    </source>
</reference>
<sequence>IIFVQDLVNSPFFGKFDDTKRKVIDVFFEEYKKWRKDIFTGNIKEILPRVVLNKQLSERLSKEFDQEKQEIEDYEFERICKFIEEKYQDGPMQLNIRNISVSEGYYHHGYRFSHEIETTQPNQLQITIYETSLEQADTLQLQEDGFHVPNPTLTSHYSRGQYGTSFHLDPQVYDFRKISQFDNRKFLLVLWNKKASKTEIFFDTAQRLAQNFQQSYSNRPFKTLNTDENYFIAVNEPKELIAIFDTRRVVLNIFSFNDGQANLYSRNSNIQLLQWYSGHRGSVFR</sequence>
<proteinExistence type="predicted"/>
<dbReference type="EMBL" id="LLXJ01000588">
    <property type="protein sequence ID" value="PKC07956.1"/>
    <property type="molecule type" value="Genomic_DNA"/>
</dbReference>
<evidence type="ECO:0000313" key="2">
    <source>
        <dbReference type="Proteomes" id="UP000232722"/>
    </source>
</evidence>
<organism evidence="1 2">
    <name type="scientific">Rhizophagus irregularis</name>
    <dbReference type="NCBI Taxonomy" id="588596"/>
    <lineage>
        <taxon>Eukaryota</taxon>
        <taxon>Fungi</taxon>
        <taxon>Fungi incertae sedis</taxon>
        <taxon>Mucoromycota</taxon>
        <taxon>Glomeromycotina</taxon>
        <taxon>Glomeromycetes</taxon>
        <taxon>Glomerales</taxon>
        <taxon>Glomeraceae</taxon>
        <taxon>Rhizophagus</taxon>
    </lineage>
</organism>
<accession>A0A2N0PM81</accession>
<gene>
    <name evidence="1" type="ORF">RhiirA5_417544</name>
</gene>
<dbReference type="VEuPathDB" id="FungiDB:RhiirA1_456110"/>
<dbReference type="AlphaFoldDB" id="A0A2N0PM81"/>
<protein>
    <submittedName>
        <fullName evidence="1">Uncharacterized protein</fullName>
    </submittedName>
</protein>
<dbReference type="Proteomes" id="UP000232722">
    <property type="component" value="Unassembled WGS sequence"/>
</dbReference>
<evidence type="ECO:0000313" key="1">
    <source>
        <dbReference type="EMBL" id="PKC07956.1"/>
    </source>
</evidence>